<feature type="domain" description="Minor capsid protein P8 central region" evidence="1">
    <location>
        <begin position="69"/>
        <end position="184"/>
    </location>
</feature>
<evidence type="ECO:0000313" key="2">
    <source>
        <dbReference type="EMBL" id="QHU09804.1"/>
    </source>
</evidence>
<reference evidence="2" key="1">
    <citation type="journal article" date="2020" name="Nature">
        <title>Giant virus diversity and host interactions through global metagenomics.</title>
        <authorList>
            <person name="Schulz F."/>
            <person name="Roux S."/>
            <person name="Paez-Espino D."/>
            <person name="Jungbluth S."/>
            <person name="Walsh D.A."/>
            <person name="Denef V.J."/>
            <person name="McMahon K.D."/>
            <person name="Konstantinidis K.T."/>
            <person name="Eloe-Fadrosh E.A."/>
            <person name="Kyrpides N.C."/>
            <person name="Woyke T."/>
        </authorList>
    </citation>
    <scope>NUCLEOTIDE SEQUENCE</scope>
    <source>
        <strain evidence="2">GVMAG-S-1101164-164</strain>
    </source>
</reference>
<dbReference type="Pfam" id="PF19065">
    <property type="entry name" value="P8_CR"/>
    <property type="match status" value="1"/>
</dbReference>
<name>A0A6C0K182_9ZZZZ</name>
<dbReference type="EMBL" id="MN740745">
    <property type="protein sequence ID" value="QHU09804.1"/>
    <property type="molecule type" value="Genomic_DNA"/>
</dbReference>
<proteinExistence type="predicted"/>
<accession>A0A6C0K182</accession>
<dbReference type="AlphaFoldDB" id="A0A6C0K182"/>
<organism evidence="2">
    <name type="scientific">viral metagenome</name>
    <dbReference type="NCBI Taxonomy" id="1070528"/>
    <lineage>
        <taxon>unclassified sequences</taxon>
        <taxon>metagenomes</taxon>
        <taxon>organismal metagenomes</taxon>
    </lineage>
</organism>
<dbReference type="InterPro" id="IPR043916">
    <property type="entry name" value="P8_CR"/>
</dbReference>
<sequence>MNFVDPMKVESRYNMTSSNHLFPSPKYTGPVPNILDTKGNEYAATPYKLTPTTSHVFGDTNRRDLIGHQHTSTPLNEVFFSQGNIDSLQKQIQEQVSLMSGGKFRIGNQDEQQLKFIMRSYYLMYAQNNAANVANELDDLNRRVIGYSSGKIYSEVDFHEFYVKDLAQFPDPIANPMNVGVYGTRTGELKSFF</sequence>
<evidence type="ECO:0000259" key="1">
    <source>
        <dbReference type="Pfam" id="PF19065"/>
    </source>
</evidence>
<protein>
    <recommendedName>
        <fullName evidence="1">Minor capsid protein P8 central region domain-containing protein</fullName>
    </recommendedName>
</protein>